<dbReference type="EMBL" id="JAZAVJ010000327">
    <property type="protein sequence ID" value="KAK7398547.1"/>
    <property type="molecule type" value="Genomic_DNA"/>
</dbReference>
<evidence type="ECO:0000313" key="3">
    <source>
        <dbReference type="Proteomes" id="UP001498476"/>
    </source>
</evidence>
<feature type="region of interest" description="Disordered" evidence="1">
    <location>
        <begin position="272"/>
        <end position="296"/>
    </location>
</feature>
<dbReference type="Proteomes" id="UP001498476">
    <property type="component" value="Unassembled WGS sequence"/>
</dbReference>
<accession>A0ABR1GJT7</accession>
<keyword evidence="3" id="KW-1185">Reference proteome</keyword>
<sequence>MATTTLRNPPVDWYHSDSEHQYQPLPVSEPHADLKRNAGGHPLQSVARRRNLYPHDSPGPSTSTTVHEPMTWSINSILRKHQRTRLYVRPLHWTSEQLRLLELTFEWTAKQKMLGHLWSSNLNDEQARSAAEGAERAARFLRRSWYRDCKTAAVQMLLSAYGLVNCRFNLLYFFFNGRAVANIDTHGIFSCSTSADSVAVAPTVAYLDLGLIATNREESVKMARRNQLNLPVGRLRQKRQRLIRPPNDLEDPYITAVLIALAQRQRLRTQDASLASSNSQTTKGISNVAPTPPQSQPLAEILQSSSETDIMSEDTATSFQVHVLALPAKKSQKLFFYTARIPLEFLDRLESPSQSFPTSPIRISYFEIPFMSENEMFDATKYAVDLMHSTGLAVHPQPDCGLVSQDDIHGEVDAGSQVQK</sequence>
<evidence type="ECO:0000256" key="1">
    <source>
        <dbReference type="SAM" id="MobiDB-lite"/>
    </source>
</evidence>
<gene>
    <name evidence="2" type="ORF">QQX98_012069</name>
</gene>
<reference evidence="2 3" key="1">
    <citation type="journal article" date="2025" name="Microbiol. Resour. Announc.">
        <title>Draft genome sequences for Neonectria magnoliae and Neonectria punicea, canker pathogens of Liriodendron tulipifera and Acer saccharum in West Virginia.</title>
        <authorList>
            <person name="Petronek H.M."/>
            <person name="Kasson M.T."/>
            <person name="Metheny A.M."/>
            <person name="Stauder C.M."/>
            <person name="Lovett B."/>
            <person name="Lynch S.C."/>
            <person name="Garnas J.R."/>
            <person name="Kasson L.R."/>
            <person name="Stajich J.E."/>
        </authorList>
    </citation>
    <scope>NUCLEOTIDE SEQUENCE [LARGE SCALE GENOMIC DNA]</scope>
    <source>
        <strain evidence="2 3">NRRL 64653</strain>
    </source>
</reference>
<protein>
    <submittedName>
        <fullName evidence="2">Uncharacterized protein</fullName>
    </submittedName>
</protein>
<comment type="caution">
    <text evidence="2">The sequence shown here is derived from an EMBL/GenBank/DDBJ whole genome shotgun (WGS) entry which is preliminary data.</text>
</comment>
<evidence type="ECO:0000313" key="2">
    <source>
        <dbReference type="EMBL" id="KAK7398547.1"/>
    </source>
</evidence>
<feature type="compositionally biased region" description="Polar residues" evidence="1">
    <location>
        <begin position="272"/>
        <end position="289"/>
    </location>
</feature>
<name>A0ABR1GJT7_9HYPO</name>
<organism evidence="2 3">
    <name type="scientific">Neonectria punicea</name>
    <dbReference type="NCBI Taxonomy" id="979145"/>
    <lineage>
        <taxon>Eukaryota</taxon>
        <taxon>Fungi</taxon>
        <taxon>Dikarya</taxon>
        <taxon>Ascomycota</taxon>
        <taxon>Pezizomycotina</taxon>
        <taxon>Sordariomycetes</taxon>
        <taxon>Hypocreomycetidae</taxon>
        <taxon>Hypocreales</taxon>
        <taxon>Nectriaceae</taxon>
        <taxon>Neonectria</taxon>
    </lineage>
</organism>
<proteinExistence type="predicted"/>
<feature type="region of interest" description="Disordered" evidence="1">
    <location>
        <begin position="1"/>
        <end position="39"/>
    </location>
</feature>